<evidence type="ECO:0000313" key="1">
    <source>
        <dbReference type="EMBL" id="KAG0691175.1"/>
    </source>
</evidence>
<dbReference type="EMBL" id="PUHW01000006">
    <property type="protein sequence ID" value="KAG0691175.1"/>
    <property type="molecule type" value="Genomic_DNA"/>
</dbReference>
<protein>
    <submittedName>
        <fullName evidence="1">Uncharacterized protein</fullName>
    </submittedName>
</protein>
<comment type="caution">
    <text evidence="1">The sequence shown here is derived from an EMBL/GenBank/DDBJ whole genome shotgun (WGS) entry which is preliminary data.</text>
</comment>
<reference evidence="1" key="1">
    <citation type="submission" date="2020-11" db="EMBL/GenBank/DDBJ databases">
        <title>Kefir isolates.</title>
        <authorList>
            <person name="Marcisauskas S."/>
            <person name="Kim Y."/>
            <person name="Blasche S."/>
        </authorList>
    </citation>
    <scope>NUCLEOTIDE SEQUENCE</scope>
    <source>
        <strain evidence="1">Olga-1</strain>
    </source>
</reference>
<dbReference type="OrthoDB" id="10595918at2759"/>
<sequence>MSDQQLYLLAGKTFQNSNSLFPSNSSYNFEERQDELIMPSLNTPKLNNNNYTYETEKRRKSSNKILKSNTIHQASPAQIERMKNYKSSLNITSQSTNYELVKKLESIAANHYTSVPIVVKSWNKQRFNSGNWCLEDLVDDFENGDAEYYLNNSYNTNFWERIKLTDSEISSLDAAVF</sequence>
<name>A0A9P7BHY3_9ASCO</name>
<keyword evidence="2" id="KW-1185">Reference proteome</keyword>
<proteinExistence type="predicted"/>
<dbReference type="Proteomes" id="UP000697127">
    <property type="component" value="Unassembled WGS sequence"/>
</dbReference>
<organism evidence="1 2">
    <name type="scientific">Pichia californica</name>
    <dbReference type="NCBI Taxonomy" id="460514"/>
    <lineage>
        <taxon>Eukaryota</taxon>
        <taxon>Fungi</taxon>
        <taxon>Dikarya</taxon>
        <taxon>Ascomycota</taxon>
        <taxon>Saccharomycotina</taxon>
        <taxon>Pichiomycetes</taxon>
        <taxon>Pichiales</taxon>
        <taxon>Pichiaceae</taxon>
        <taxon>Pichia</taxon>
    </lineage>
</organism>
<evidence type="ECO:0000313" key="2">
    <source>
        <dbReference type="Proteomes" id="UP000697127"/>
    </source>
</evidence>
<dbReference type="AlphaFoldDB" id="A0A9P7BHY3"/>
<gene>
    <name evidence="1" type="ORF">C6P40_004426</name>
</gene>
<accession>A0A9P7BHY3</accession>